<dbReference type="EMBL" id="QGKU01000031">
    <property type="protein sequence ID" value="PWR03027.1"/>
    <property type="molecule type" value="Genomic_DNA"/>
</dbReference>
<evidence type="ECO:0000256" key="4">
    <source>
        <dbReference type="ARBA" id="ARBA00022989"/>
    </source>
</evidence>
<protein>
    <submittedName>
        <fullName evidence="10">Competence protein</fullName>
    </submittedName>
</protein>
<feature type="compositionally biased region" description="Basic and acidic residues" evidence="6">
    <location>
        <begin position="770"/>
        <end position="779"/>
    </location>
</feature>
<dbReference type="InterPro" id="IPR025405">
    <property type="entry name" value="DUF4131"/>
</dbReference>
<keyword evidence="2" id="KW-1003">Cell membrane</keyword>
<feature type="transmembrane region" description="Helical" evidence="7">
    <location>
        <begin position="42"/>
        <end position="62"/>
    </location>
</feature>
<dbReference type="InterPro" id="IPR052159">
    <property type="entry name" value="Competence_DNA_uptake"/>
</dbReference>
<dbReference type="Proteomes" id="UP000245680">
    <property type="component" value="Unassembled WGS sequence"/>
</dbReference>
<reference evidence="10 11" key="1">
    <citation type="submission" date="2018-05" db="EMBL/GenBank/DDBJ databases">
        <title>Rhodobacteraceae gen. nov., sp. nov. isolated from sea water.</title>
        <authorList>
            <person name="Ren Y."/>
        </authorList>
    </citation>
    <scope>NUCLEOTIDE SEQUENCE [LARGE SCALE GENOMIC DNA]</scope>
    <source>
        <strain evidence="10 11">TG-679</strain>
    </source>
</reference>
<evidence type="ECO:0000313" key="11">
    <source>
        <dbReference type="Proteomes" id="UP000245680"/>
    </source>
</evidence>
<evidence type="ECO:0000256" key="2">
    <source>
        <dbReference type="ARBA" id="ARBA00022475"/>
    </source>
</evidence>
<feature type="compositionally biased region" description="Basic and acidic residues" evidence="6">
    <location>
        <begin position="713"/>
        <end position="724"/>
    </location>
</feature>
<gene>
    <name evidence="10" type="ORF">DKT77_08805</name>
</gene>
<keyword evidence="11" id="KW-1185">Reference proteome</keyword>
<dbReference type="Pfam" id="PF13567">
    <property type="entry name" value="DUF4131"/>
    <property type="match status" value="1"/>
</dbReference>
<evidence type="ECO:0000256" key="3">
    <source>
        <dbReference type="ARBA" id="ARBA00022692"/>
    </source>
</evidence>
<dbReference type="PANTHER" id="PTHR30619">
    <property type="entry name" value="DNA INTERNALIZATION/COMPETENCE PROTEIN COMEC/REC2"/>
    <property type="match status" value="1"/>
</dbReference>
<feature type="region of interest" description="Disordered" evidence="6">
    <location>
        <begin position="695"/>
        <end position="816"/>
    </location>
</feature>
<evidence type="ECO:0000259" key="9">
    <source>
        <dbReference type="Pfam" id="PF13567"/>
    </source>
</evidence>
<keyword evidence="4 7" id="KW-1133">Transmembrane helix</keyword>
<feature type="transmembrane region" description="Helical" evidence="7">
    <location>
        <begin position="394"/>
        <end position="416"/>
    </location>
</feature>
<dbReference type="NCBIfam" id="TIGR00360">
    <property type="entry name" value="ComEC_N-term"/>
    <property type="match status" value="1"/>
</dbReference>
<feature type="transmembrane region" description="Helical" evidence="7">
    <location>
        <begin position="460"/>
        <end position="482"/>
    </location>
</feature>
<feature type="domain" description="DUF4131" evidence="9">
    <location>
        <begin position="39"/>
        <end position="195"/>
    </location>
</feature>
<dbReference type="AlphaFoldDB" id="A0A2V2LIQ2"/>
<name>A0A2V2LIQ2_9RHOB</name>
<evidence type="ECO:0000256" key="7">
    <source>
        <dbReference type="SAM" id="Phobius"/>
    </source>
</evidence>
<dbReference type="InterPro" id="IPR004477">
    <property type="entry name" value="ComEC_N"/>
</dbReference>
<feature type="transmembrane region" description="Helical" evidence="7">
    <location>
        <begin position="428"/>
        <end position="453"/>
    </location>
</feature>
<evidence type="ECO:0000313" key="10">
    <source>
        <dbReference type="EMBL" id="PWR03027.1"/>
    </source>
</evidence>
<dbReference type="GO" id="GO:0005886">
    <property type="term" value="C:plasma membrane"/>
    <property type="evidence" value="ECO:0007669"/>
    <property type="project" value="UniProtKB-SubCell"/>
</dbReference>
<feature type="transmembrane region" description="Helical" evidence="7">
    <location>
        <begin position="488"/>
        <end position="510"/>
    </location>
</feature>
<evidence type="ECO:0000259" key="8">
    <source>
        <dbReference type="Pfam" id="PF03772"/>
    </source>
</evidence>
<feature type="transmembrane region" description="Helical" evidence="7">
    <location>
        <begin position="258"/>
        <end position="284"/>
    </location>
</feature>
<evidence type="ECO:0000256" key="6">
    <source>
        <dbReference type="SAM" id="MobiDB-lite"/>
    </source>
</evidence>
<accession>A0A2V2LIQ2</accession>
<dbReference type="PANTHER" id="PTHR30619:SF1">
    <property type="entry name" value="RECOMBINATION PROTEIN 2"/>
    <property type="match status" value="1"/>
</dbReference>
<feature type="transmembrane region" description="Helical" evidence="7">
    <location>
        <begin position="68"/>
        <end position="88"/>
    </location>
</feature>
<dbReference type="Pfam" id="PF03772">
    <property type="entry name" value="Competence"/>
    <property type="match status" value="1"/>
</dbReference>
<proteinExistence type="predicted"/>
<keyword evidence="5 7" id="KW-0472">Membrane</keyword>
<feature type="transmembrane region" description="Helical" evidence="7">
    <location>
        <begin position="17"/>
        <end position="35"/>
    </location>
</feature>
<feature type="transmembrane region" description="Helical" evidence="7">
    <location>
        <begin position="365"/>
        <end position="382"/>
    </location>
</feature>
<evidence type="ECO:0000256" key="1">
    <source>
        <dbReference type="ARBA" id="ARBA00004651"/>
    </source>
</evidence>
<dbReference type="OrthoDB" id="9790149at2"/>
<sequence length="816" mass="85603">MMSDALRHLIGLQRGHLLPWVPVCLGTGIGLFFALRWEPGPATFALVLGVALSAFVGARRLPETVGPAALGLALVAAGFTLAGLRAHLVAAPVLEYRYYGPIEGRVVAVDRSISDKPRVTLDRVILLRVAPDRTPARVRVSLHGAQIFADPLPGQTVAVTGHLTPPPGPVEPHGFDFQRMAWFDRIGAVGYTRTPLVLLAPPARAEPLAALNRFRLRLSAAVQAALPGQVGAFAAAVTTGDRAGLSRETLDAMRDTNLAHLLAISGLHVGLLTGFIFTALRAGIALVPRLALRVPAKKWAAALALLASAVYLALSGGNVSTQRAFIMAAVMLVAVMLDRRALTLRSVALAAIIVLAWQPESLMSPGFQMSFAATAALVWVFGQMRQLPHRPPRWSAGLVALVVSSAVAGLATAPFAAAHFNQGSNYGLLANLVSVPVMGAVVIPAAVLAACLAPFGLAQLGLWAMGLGIGWILNVAQVVAGFEHAVRYIVQPGPMVMPLLTFGALVVMLWQGRWRWAGLLPLMVAGALWGVSARPVLLVADNGALAGVMTQQGRALSRARGHGFIAQSWLENDGRDRDRETAFARSAPFAAPQGGPGLRFPVAAAEVAVLFSATPDEMRDACARTSVVVSNRDPEEPAGEACVLLGPSALSASGGIAVVLRNGRPQVTTVRGVHGVRLWNAPGVRAAARAHDWPGLRRAAPRRADAASAVAPKRAEGTGRRDTADPDNGIAGDVSAASGPGQTAPLAASAAERINPIAEPPPHEWLWAFEPRRRADRSGRPNGQSRMTGPRDITTDVERALAGEAPVRTAAAPNGR</sequence>
<keyword evidence="3 7" id="KW-0812">Transmembrane</keyword>
<feature type="transmembrane region" description="Helical" evidence="7">
    <location>
        <begin position="296"/>
        <end position="314"/>
    </location>
</feature>
<feature type="transmembrane region" description="Helical" evidence="7">
    <location>
        <begin position="517"/>
        <end position="537"/>
    </location>
</feature>
<comment type="caution">
    <text evidence="10">The sequence shown here is derived from an EMBL/GenBank/DDBJ whole genome shotgun (WGS) entry which is preliminary data.</text>
</comment>
<comment type="subcellular location">
    <subcellularLocation>
        <location evidence="1">Cell membrane</location>
        <topology evidence="1">Multi-pass membrane protein</topology>
    </subcellularLocation>
</comment>
<feature type="transmembrane region" description="Helical" evidence="7">
    <location>
        <begin position="342"/>
        <end position="359"/>
    </location>
</feature>
<dbReference type="RefSeq" id="WP_109811333.1">
    <property type="nucleotide sequence ID" value="NZ_QGKU01000031.1"/>
</dbReference>
<organism evidence="10 11">
    <name type="scientific">Meridianimarinicoccus roseus</name>
    <dbReference type="NCBI Taxonomy" id="2072018"/>
    <lineage>
        <taxon>Bacteria</taxon>
        <taxon>Pseudomonadati</taxon>
        <taxon>Pseudomonadota</taxon>
        <taxon>Alphaproteobacteria</taxon>
        <taxon>Rhodobacterales</taxon>
        <taxon>Paracoccaceae</taxon>
        <taxon>Meridianimarinicoccus</taxon>
    </lineage>
</organism>
<evidence type="ECO:0000256" key="5">
    <source>
        <dbReference type="ARBA" id="ARBA00023136"/>
    </source>
</evidence>
<feature type="domain" description="ComEC/Rec2-related protein" evidence="8">
    <location>
        <begin position="238"/>
        <end position="513"/>
    </location>
</feature>